<dbReference type="EMBL" id="JAXLQG010000018">
    <property type="protein sequence ID" value="KAK5530902.1"/>
    <property type="molecule type" value="Genomic_DNA"/>
</dbReference>
<name>A0AAV9PWG9_9PEZI</name>
<protein>
    <recommendedName>
        <fullName evidence="4">Retrotransposon gag domain-containing protein</fullName>
    </recommendedName>
</protein>
<feature type="region of interest" description="Disordered" evidence="1">
    <location>
        <begin position="362"/>
        <end position="383"/>
    </location>
</feature>
<accession>A0AAV9PWG9</accession>
<evidence type="ECO:0000256" key="1">
    <source>
        <dbReference type="SAM" id="MobiDB-lite"/>
    </source>
</evidence>
<dbReference type="AlphaFoldDB" id="A0AAV9PWG9"/>
<evidence type="ECO:0000313" key="2">
    <source>
        <dbReference type="EMBL" id="KAK5530902.1"/>
    </source>
</evidence>
<gene>
    <name evidence="2" type="ORF">LTR25_008759</name>
</gene>
<organism evidence="2 3">
    <name type="scientific">Vermiconidia calcicola</name>
    <dbReference type="NCBI Taxonomy" id="1690605"/>
    <lineage>
        <taxon>Eukaryota</taxon>
        <taxon>Fungi</taxon>
        <taxon>Dikarya</taxon>
        <taxon>Ascomycota</taxon>
        <taxon>Pezizomycotina</taxon>
        <taxon>Dothideomycetes</taxon>
        <taxon>Dothideomycetidae</taxon>
        <taxon>Mycosphaerellales</taxon>
        <taxon>Extremaceae</taxon>
        <taxon>Vermiconidia</taxon>
    </lineage>
</organism>
<sequence>MGTCEEEAAPLLDNGLPMNWLAIDDKESGSKTQEELLAAEALIELFGCPPPVQYSANSLDDVMSNEEDPEVIGAANVLMSLRQNLPDEAVPASSTWFGTLIQHRPLRNFVQAGLTTSVLGAEAEHKTETVLKAMTTRSCVQEALWYLEGNEWEVKKAIKQYESDESLRSANAAQIYQQLNQQANAITSQAFQPSMLAVPIPARSGDGARPRVVRFPGHETFDAKNADHMRALNQWRNDISRYYKGPPEIGATVKRTRYTKFEERLMRNAFGDRIDEFKQGAAPNNQSIARFYNEVFQGRYLPGEINPCPERKGNFITTFIDRKFKLDDKGNRVQTLGNYHAALKIQAVRQQEQAEYDARWAPGARAADVDDADEEDVMQMEVD</sequence>
<dbReference type="Proteomes" id="UP001345827">
    <property type="component" value="Unassembled WGS sequence"/>
</dbReference>
<feature type="compositionally biased region" description="Acidic residues" evidence="1">
    <location>
        <begin position="369"/>
        <end position="383"/>
    </location>
</feature>
<comment type="caution">
    <text evidence="2">The sequence shown here is derived from an EMBL/GenBank/DDBJ whole genome shotgun (WGS) entry which is preliminary data.</text>
</comment>
<proteinExistence type="predicted"/>
<keyword evidence="3" id="KW-1185">Reference proteome</keyword>
<reference evidence="2 3" key="1">
    <citation type="submission" date="2023-06" db="EMBL/GenBank/DDBJ databases">
        <title>Black Yeasts Isolated from many extreme environments.</title>
        <authorList>
            <person name="Coleine C."/>
            <person name="Stajich J.E."/>
            <person name="Selbmann L."/>
        </authorList>
    </citation>
    <scope>NUCLEOTIDE SEQUENCE [LARGE SCALE GENOMIC DNA]</scope>
    <source>
        <strain evidence="2 3">CCFEE 5887</strain>
    </source>
</reference>
<evidence type="ECO:0008006" key="4">
    <source>
        <dbReference type="Google" id="ProtNLM"/>
    </source>
</evidence>
<evidence type="ECO:0000313" key="3">
    <source>
        <dbReference type="Proteomes" id="UP001345827"/>
    </source>
</evidence>